<accession>A0A914PJS6</accession>
<proteinExistence type="predicted"/>
<evidence type="ECO:0000313" key="1">
    <source>
        <dbReference type="Proteomes" id="UP000887578"/>
    </source>
</evidence>
<sequence length="75" mass="8372">MDHFNQTELSDSTPKIVTVEAITNSNTLLNLGTFNAFGNVTQRIEQETHTVISRLRLHILQNHGCAQPAAKKPLF</sequence>
<protein>
    <submittedName>
        <fullName evidence="2">Uncharacterized protein</fullName>
    </submittedName>
</protein>
<organism evidence="1 2">
    <name type="scientific">Panagrolaimus davidi</name>
    <dbReference type="NCBI Taxonomy" id="227884"/>
    <lineage>
        <taxon>Eukaryota</taxon>
        <taxon>Metazoa</taxon>
        <taxon>Ecdysozoa</taxon>
        <taxon>Nematoda</taxon>
        <taxon>Chromadorea</taxon>
        <taxon>Rhabditida</taxon>
        <taxon>Tylenchina</taxon>
        <taxon>Panagrolaimomorpha</taxon>
        <taxon>Panagrolaimoidea</taxon>
        <taxon>Panagrolaimidae</taxon>
        <taxon>Panagrolaimus</taxon>
    </lineage>
</organism>
<reference evidence="2" key="1">
    <citation type="submission" date="2022-11" db="UniProtKB">
        <authorList>
            <consortium name="WormBaseParasite"/>
        </authorList>
    </citation>
    <scope>IDENTIFICATION</scope>
</reference>
<dbReference type="Proteomes" id="UP000887578">
    <property type="component" value="Unplaced"/>
</dbReference>
<keyword evidence="1" id="KW-1185">Reference proteome</keyword>
<name>A0A914PJS6_9BILA</name>
<dbReference type="AlphaFoldDB" id="A0A914PJS6"/>
<dbReference type="WBParaSite" id="PDA_v2.g18637.t1">
    <property type="protein sequence ID" value="PDA_v2.g18637.t1"/>
    <property type="gene ID" value="PDA_v2.g18637"/>
</dbReference>
<evidence type="ECO:0000313" key="2">
    <source>
        <dbReference type="WBParaSite" id="PDA_v2.g18637.t1"/>
    </source>
</evidence>